<protein>
    <submittedName>
        <fullName evidence="1">Nucleoside 2-deoxyribosyltransferase</fullName>
    </submittedName>
</protein>
<dbReference type="PANTHER" id="PTHR15364:SF0">
    <property type="entry name" value="2'-DEOXYNUCLEOSIDE 5'-PHOSPHATE N-HYDROLASE 1"/>
    <property type="match status" value="1"/>
</dbReference>
<dbReference type="SUPFAM" id="SSF52309">
    <property type="entry name" value="N-(deoxy)ribosyltransferase-like"/>
    <property type="match status" value="1"/>
</dbReference>
<name>A0ABT8S384_9BURK</name>
<dbReference type="InterPro" id="IPR051239">
    <property type="entry name" value="2'-dNMP_N-hydrolase"/>
</dbReference>
<accession>A0ABT8S384</accession>
<organism evidence="1 2">
    <name type="scientific">Variovorax ginsengisoli</name>
    <dbReference type="NCBI Taxonomy" id="363844"/>
    <lineage>
        <taxon>Bacteria</taxon>
        <taxon>Pseudomonadati</taxon>
        <taxon>Pseudomonadota</taxon>
        <taxon>Betaproteobacteria</taxon>
        <taxon>Burkholderiales</taxon>
        <taxon>Comamonadaceae</taxon>
        <taxon>Variovorax</taxon>
    </lineage>
</organism>
<dbReference type="Gene3D" id="3.40.50.450">
    <property type="match status" value="1"/>
</dbReference>
<sequence length="188" mass="19264">MTSHAQGDPDRPRPRIYLAGPDVFLPDRDRIFAALKADCARLGLAGVAPIDAPLALAASASDDARAQAIYEGNVALIRESDGVVANLASFRGQEPDAGTVFEVGFAVALGLPVVGYGVPQGSYAERVQAAIACRRDAAGEVTEAATGTVVEGLGQPLNLMLSRSIDLAPTAAQALERLAGRLGAAASL</sequence>
<dbReference type="Proteomes" id="UP001169027">
    <property type="component" value="Unassembled WGS sequence"/>
</dbReference>
<evidence type="ECO:0000313" key="1">
    <source>
        <dbReference type="EMBL" id="MDO1532669.1"/>
    </source>
</evidence>
<dbReference type="Pfam" id="PF05014">
    <property type="entry name" value="Nuc_deoxyrib_tr"/>
    <property type="match status" value="1"/>
</dbReference>
<evidence type="ECO:0000313" key="2">
    <source>
        <dbReference type="Proteomes" id="UP001169027"/>
    </source>
</evidence>
<gene>
    <name evidence="1" type="ORF">Q2T77_10255</name>
</gene>
<dbReference type="EMBL" id="JAUKVY010000006">
    <property type="protein sequence ID" value="MDO1532669.1"/>
    <property type="molecule type" value="Genomic_DNA"/>
</dbReference>
<proteinExistence type="predicted"/>
<dbReference type="RefSeq" id="WP_301807694.1">
    <property type="nucleotide sequence ID" value="NZ_JAUJZH010000006.1"/>
</dbReference>
<keyword evidence="2" id="KW-1185">Reference proteome</keyword>
<dbReference type="InterPro" id="IPR007710">
    <property type="entry name" value="Nucleoside_deoxyribTrfase"/>
</dbReference>
<dbReference type="PANTHER" id="PTHR15364">
    <property type="entry name" value="2'-DEOXYNUCLEOSIDE 5'-PHOSPHATE N-HYDROLASE 1"/>
    <property type="match status" value="1"/>
</dbReference>
<comment type="caution">
    <text evidence="1">The sequence shown here is derived from an EMBL/GenBank/DDBJ whole genome shotgun (WGS) entry which is preliminary data.</text>
</comment>
<reference evidence="1" key="1">
    <citation type="submission" date="2023-06" db="EMBL/GenBank/DDBJ databases">
        <authorList>
            <person name="Jiang Y."/>
            <person name="Liu Q."/>
        </authorList>
    </citation>
    <scope>NUCLEOTIDE SEQUENCE</scope>
    <source>
        <strain evidence="1">CGMCC 1.12090</strain>
    </source>
</reference>